<evidence type="ECO:0000256" key="5">
    <source>
        <dbReference type="SAM" id="MobiDB-lite"/>
    </source>
</evidence>
<dbReference type="InterPro" id="IPR022764">
    <property type="entry name" value="Peptidase_S54_rhomboid_dom"/>
</dbReference>
<dbReference type="Pfam" id="PF01694">
    <property type="entry name" value="Rhomboid"/>
    <property type="match status" value="1"/>
</dbReference>
<dbReference type="EMBL" id="STGU01000005">
    <property type="protein sequence ID" value="THV35955.1"/>
    <property type="molecule type" value="Genomic_DNA"/>
</dbReference>
<keyword evidence="3 6" id="KW-1133">Transmembrane helix</keyword>
<evidence type="ECO:0000313" key="9">
    <source>
        <dbReference type="Proteomes" id="UP000307378"/>
    </source>
</evidence>
<feature type="transmembrane region" description="Helical" evidence="6">
    <location>
        <begin position="203"/>
        <end position="223"/>
    </location>
</feature>
<accession>A0A4S8Q0J5</accession>
<dbReference type="GO" id="GO:0004252">
    <property type="term" value="F:serine-type endopeptidase activity"/>
    <property type="evidence" value="ECO:0007669"/>
    <property type="project" value="InterPro"/>
</dbReference>
<keyword evidence="8" id="KW-0645">Protease</keyword>
<dbReference type="GO" id="GO:0006508">
    <property type="term" value="P:proteolysis"/>
    <property type="evidence" value="ECO:0007669"/>
    <property type="project" value="UniProtKB-KW"/>
</dbReference>
<evidence type="ECO:0000313" key="8">
    <source>
        <dbReference type="EMBL" id="THV35955.1"/>
    </source>
</evidence>
<protein>
    <submittedName>
        <fullName evidence="8">Rhomboid family intramembrane serine protease</fullName>
    </submittedName>
</protein>
<dbReference type="Proteomes" id="UP000307378">
    <property type="component" value="Unassembled WGS sequence"/>
</dbReference>
<keyword evidence="8" id="KW-0378">Hydrolase</keyword>
<evidence type="ECO:0000259" key="7">
    <source>
        <dbReference type="Pfam" id="PF01694"/>
    </source>
</evidence>
<dbReference type="AlphaFoldDB" id="A0A4S8Q0J5"/>
<dbReference type="InterPro" id="IPR035952">
    <property type="entry name" value="Rhomboid-like_sf"/>
</dbReference>
<dbReference type="GO" id="GO:0016020">
    <property type="term" value="C:membrane"/>
    <property type="evidence" value="ECO:0007669"/>
    <property type="project" value="UniProtKB-SubCell"/>
</dbReference>
<keyword evidence="2 6" id="KW-0812">Transmembrane</keyword>
<feature type="region of interest" description="Disordered" evidence="5">
    <location>
        <begin position="1"/>
        <end position="29"/>
    </location>
</feature>
<sequence length="258" mass="28148">MQDEAGPRGEGRPNEEWNAAAAEPTPSREPPIFNLPTGVLVALALICGIYLLQRFVLSGAANQLFAVELGFSPVRYIYPLSEQSLAWAWSPVTYSLLHGSFEHLAFNSLWLAAFGTPVCRRLGEVRFVLFWIVSSIAAALLHLVVNWGEPSLMIGASGVISALMGAACRFAFGERQRNFTRMTGLEPPLLSVGQALADRTVRVFIAVWFFGNIAIAVGLPLFGAGSESIAWDAHIGGFLLGFFCFSFFDPYSRRATRA</sequence>
<keyword evidence="4 6" id="KW-0472">Membrane</keyword>
<reference evidence="8 9" key="1">
    <citation type="submission" date="2019-04" db="EMBL/GenBank/DDBJ databases">
        <title>genome sequence of strain W3.</title>
        <authorList>
            <person name="Gao J."/>
            <person name="Sun J."/>
        </authorList>
    </citation>
    <scope>NUCLEOTIDE SEQUENCE [LARGE SCALE GENOMIC DNA]</scope>
    <source>
        <strain evidence="8 9">W3</strain>
    </source>
</reference>
<dbReference type="RefSeq" id="WP_136540690.1">
    <property type="nucleotide sequence ID" value="NZ_STGU01000005.1"/>
</dbReference>
<comment type="caution">
    <text evidence="8">The sequence shown here is derived from an EMBL/GenBank/DDBJ whole genome shotgun (WGS) entry which is preliminary data.</text>
</comment>
<dbReference type="PANTHER" id="PTHR43731:SF9">
    <property type="entry name" value="SLR1461 PROTEIN"/>
    <property type="match status" value="1"/>
</dbReference>
<feature type="domain" description="Peptidase S54 rhomboid" evidence="7">
    <location>
        <begin position="89"/>
        <end position="244"/>
    </location>
</feature>
<feature type="transmembrane region" description="Helical" evidence="6">
    <location>
        <begin position="127"/>
        <end position="145"/>
    </location>
</feature>
<evidence type="ECO:0000256" key="3">
    <source>
        <dbReference type="ARBA" id="ARBA00022989"/>
    </source>
</evidence>
<name>A0A4S8Q0J5_9HYPH</name>
<feature type="transmembrane region" description="Helical" evidence="6">
    <location>
        <begin position="229"/>
        <end position="248"/>
    </location>
</feature>
<organism evidence="8 9">
    <name type="scientific">Rhizobium rosettiformans W3</name>
    <dbReference type="NCBI Taxonomy" id="538378"/>
    <lineage>
        <taxon>Bacteria</taxon>
        <taxon>Pseudomonadati</taxon>
        <taxon>Pseudomonadota</taxon>
        <taxon>Alphaproteobacteria</taxon>
        <taxon>Hyphomicrobiales</taxon>
        <taxon>Rhizobiaceae</taxon>
        <taxon>Rhizobium/Agrobacterium group</taxon>
        <taxon>Rhizobium</taxon>
    </lineage>
</organism>
<proteinExistence type="predicted"/>
<dbReference type="InterPro" id="IPR050925">
    <property type="entry name" value="Rhomboid_protease_S54"/>
</dbReference>
<gene>
    <name evidence="8" type="ORF">FAA86_11520</name>
</gene>
<evidence type="ECO:0000256" key="2">
    <source>
        <dbReference type="ARBA" id="ARBA00022692"/>
    </source>
</evidence>
<comment type="subcellular location">
    <subcellularLocation>
        <location evidence="1">Membrane</location>
        <topology evidence="1">Multi-pass membrane protein</topology>
    </subcellularLocation>
</comment>
<dbReference type="PANTHER" id="PTHR43731">
    <property type="entry name" value="RHOMBOID PROTEASE"/>
    <property type="match status" value="1"/>
</dbReference>
<feature type="transmembrane region" description="Helical" evidence="6">
    <location>
        <begin position="151"/>
        <end position="172"/>
    </location>
</feature>
<evidence type="ECO:0000256" key="4">
    <source>
        <dbReference type="ARBA" id="ARBA00023136"/>
    </source>
</evidence>
<dbReference type="Gene3D" id="1.20.1540.10">
    <property type="entry name" value="Rhomboid-like"/>
    <property type="match status" value="1"/>
</dbReference>
<dbReference type="SUPFAM" id="SSF144091">
    <property type="entry name" value="Rhomboid-like"/>
    <property type="match status" value="1"/>
</dbReference>
<evidence type="ECO:0000256" key="6">
    <source>
        <dbReference type="SAM" id="Phobius"/>
    </source>
</evidence>
<feature type="compositionally biased region" description="Basic and acidic residues" evidence="5">
    <location>
        <begin position="1"/>
        <end position="15"/>
    </location>
</feature>
<feature type="transmembrane region" description="Helical" evidence="6">
    <location>
        <begin position="32"/>
        <end position="52"/>
    </location>
</feature>
<evidence type="ECO:0000256" key="1">
    <source>
        <dbReference type="ARBA" id="ARBA00004141"/>
    </source>
</evidence>